<evidence type="ECO:0000313" key="6">
    <source>
        <dbReference type="EnsemblMetazoa" id="AATE021214-PA.1"/>
    </source>
</evidence>
<keyword evidence="4" id="KW-1133">Transmembrane helix</keyword>
<protein>
    <submittedName>
        <fullName evidence="6">Uncharacterized protein</fullName>
    </submittedName>
</protein>
<accession>A0A182JN76</accession>
<evidence type="ECO:0000256" key="2">
    <source>
        <dbReference type="ARBA" id="ARBA00022475"/>
    </source>
</evidence>
<dbReference type="Pfam" id="PF08395">
    <property type="entry name" value="7tm_7"/>
    <property type="match status" value="1"/>
</dbReference>
<dbReference type="EnsemblMetazoa" id="AATE021214-RA">
    <property type="protein sequence ID" value="AATE021214-PA.1"/>
    <property type="gene ID" value="AATE021214"/>
</dbReference>
<evidence type="ECO:0000256" key="1">
    <source>
        <dbReference type="ARBA" id="ARBA00004651"/>
    </source>
</evidence>
<dbReference type="AlphaFoldDB" id="A0A182JN76"/>
<keyword evidence="3" id="KW-0812">Transmembrane</keyword>
<organism evidence="6">
    <name type="scientific">Anopheles atroparvus</name>
    <name type="common">European mosquito</name>
    <dbReference type="NCBI Taxonomy" id="41427"/>
    <lineage>
        <taxon>Eukaryota</taxon>
        <taxon>Metazoa</taxon>
        <taxon>Ecdysozoa</taxon>
        <taxon>Arthropoda</taxon>
        <taxon>Hexapoda</taxon>
        <taxon>Insecta</taxon>
        <taxon>Pterygota</taxon>
        <taxon>Neoptera</taxon>
        <taxon>Endopterygota</taxon>
        <taxon>Diptera</taxon>
        <taxon>Nematocera</taxon>
        <taxon>Culicoidea</taxon>
        <taxon>Culicidae</taxon>
        <taxon>Anophelinae</taxon>
        <taxon>Anopheles</taxon>
    </lineage>
</organism>
<sequence length="289" mass="33660">MLGIAPLHIISTARSKANGRWSAFSRIQLISSLLIIALAVCGYVYKFYFRFQVKNLPFFNNLLYNLELLLEITNTPIGIVACQRKRHMYDHVLHRFAALHQEGDQADLRWLRTWFHRLFLVAAGTFLVMLVVDGCAWQNPVMSLASICSVHIPTMITALTVSQYWYAIMFILRQRRHMNRVLGSYSGGRYGTRRLVMLEALRRQHKELHELTLYVIDGYGKLLLNTTMLVAVVLNVELLELYQYFLHGVTSATIFWFIMYALIWLFLHLGLLLMILYPCHWVEYEVGLL</sequence>
<dbReference type="GO" id="GO:0005886">
    <property type="term" value="C:plasma membrane"/>
    <property type="evidence" value="ECO:0007669"/>
    <property type="project" value="UniProtKB-SubCell"/>
</dbReference>
<dbReference type="VEuPathDB" id="VectorBase:AATE021214"/>
<reference evidence="6" key="1">
    <citation type="submission" date="2022-08" db="UniProtKB">
        <authorList>
            <consortium name="EnsemblMetazoa"/>
        </authorList>
    </citation>
    <scope>IDENTIFICATION</scope>
    <source>
        <strain evidence="6">EBRO</strain>
    </source>
</reference>
<dbReference type="InterPro" id="IPR013604">
    <property type="entry name" value="7TM_chemorcpt"/>
</dbReference>
<proteinExistence type="predicted"/>
<keyword evidence="5" id="KW-0472">Membrane</keyword>
<dbReference type="GO" id="GO:0050909">
    <property type="term" value="P:sensory perception of taste"/>
    <property type="evidence" value="ECO:0007669"/>
    <property type="project" value="InterPro"/>
</dbReference>
<evidence type="ECO:0000256" key="3">
    <source>
        <dbReference type="ARBA" id="ARBA00022692"/>
    </source>
</evidence>
<evidence type="ECO:0000256" key="4">
    <source>
        <dbReference type="ARBA" id="ARBA00022989"/>
    </source>
</evidence>
<keyword evidence="2" id="KW-1003">Cell membrane</keyword>
<evidence type="ECO:0000256" key="5">
    <source>
        <dbReference type="ARBA" id="ARBA00023136"/>
    </source>
</evidence>
<name>A0A182JN76_ANOAO</name>
<comment type="subcellular location">
    <subcellularLocation>
        <location evidence="1">Cell membrane</location>
        <topology evidence="1">Multi-pass membrane protein</topology>
    </subcellularLocation>
</comment>